<dbReference type="Pfam" id="PF13302">
    <property type="entry name" value="Acetyltransf_3"/>
    <property type="match status" value="1"/>
</dbReference>
<protein>
    <submittedName>
        <fullName evidence="2">N-acetyltransferase</fullName>
    </submittedName>
</protein>
<dbReference type="InterPro" id="IPR000182">
    <property type="entry name" value="GNAT_dom"/>
</dbReference>
<dbReference type="InterPro" id="IPR016181">
    <property type="entry name" value="Acyl_CoA_acyltransferase"/>
</dbReference>
<evidence type="ECO:0000259" key="1">
    <source>
        <dbReference type="PROSITE" id="PS51186"/>
    </source>
</evidence>
<comment type="caution">
    <text evidence="2">The sequence shown here is derived from an EMBL/GenBank/DDBJ whole genome shotgun (WGS) entry which is preliminary data.</text>
</comment>
<proteinExistence type="predicted"/>
<dbReference type="PANTHER" id="PTHR43415">
    <property type="entry name" value="SPERMIDINE N(1)-ACETYLTRANSFERASE"/>
    <property type="match status" value="1"/>
</dbReference>
<dbReference type="PROSITE" id="PS51186">
    <property type="entry name" value="GNAT"/>
    <property type="match status" value="1"/>
</dbReference>
<feature type="domain" description="N-acetyltransferase" evidence="1">
    <location>
        <begin position="8"/>
        <end position="164"/>
    </location>
</feature>
<dbReference type="AlphaFoldDB" id="A0A603KZU8"/>
<keyword evidence="2" id="KW-0808">Transferase</keyword>
<evidence type="ECO:0000313" key="2">
    <source>
        <dbReference type="EMBL" id="ECT9426356.1"/>
    </source>
</evidence>
<dbReference type="Proteomes" id="UP000839904">
    <property type="component" value="Unassembled WGS sequence"/>
</dbReference>
<organism evidence="2">
    <name type="scientific">Salmonella enterica</name>
    <name type="common">Salmonella choleraesuis</name>
    <dbReference type="NCBI Taxonomy" id="28901"/>
    <lineage>
        <taxon>Bacteria</taxon>
        <taxon>Pseudomonadati</taxon>
        <taxon>Pseudomonadota</taxon>
        <taxon>Gammaproteobacteria</taxon>
        <taxon>Enterobacterales</taxon>
        <taxon>Enterobacteriaceae</taxon>
        <taxon>Salmonella</taxon>
    </lineage>
</organism>
<reference evidence="2" key="1">
    <citation type="submission" date="2018-07" db="EMBL/GenBank/DDBJ databases">
        <authorList>
            <consortium name="PulseNet: The National Subtyping Network for Foodborne Disease Surveillance"/>
            <person name="Tarr C.L."/>
            <person name="Trees E."/>
            <person name="Katz L.S."/>
            <person name="Carleton-Romer H.A."/>
            <person name="Stroika S."/>
            <person name="Kucerova Z."/>
            <person name="Roache K.F."/>
            <person name="Sabol A.L."/>
            <person name="Besser J."/>
            <person name="Gerner-Smidt P."/>
        </authorList>
    </citation>
    <scope>NUCLEOTIDE SEQUENCE [LARGE SCALE GENOMIC DNA]</scope>
    <source>
        <strain evidence="2">PNUSAS018503</strain>
    </source>
</reference>
<accession>A0A603KZU8</accession>
<gene>
    <name evidence="2" type="ORF">CG587_17840</name>
</gene>
<dbReference type="GO" id="GO:0016747">
    <property type="term" value="F:acyltransferase activity, transferring groups other than amino-acyl groups"/>
    <property type="evidence" value="ECO:0007669"/>
    <property type="project" value="InterPro"/>
</dbReference>
<dbReference type="PANTHER" id="PTHR43415:SF3">
    <property type="entry name" value="GNAT-FAMILY ACETYLTRANSFERASE"/>
    <property type="match status" value="1"/>
</dbReference>
<dbReference type="Gene3D" id="3.40.630.30">
    <property type="match status" value="1"/>
</dbReference>
<sequence length="188" mass="22226">MNIIGKTVKLRAVEIEDLELLNKWANDPELWYMLGGWHFPYSKTNTEKWIRNIDNNDSKNQIFAIETEEHGLIGTANLVNIDWKNKNAFHGIMLGNVDTRGRGYAQDVVMSLMRYAFDELGLNRLDGDMIEYNKLSINFYIKRCGWKIEGVKKEWFYRKGKYFDKVVVGITKKEYLEHVEKSKYWESK</sequence>
<dbReference type="EMBL" id="AAKOJA010000009">
    <property type="protein sequence ID" value="ECT9426356.1"/>
    <property type="molecule type" value="Genomic_DNA"/>
</dbReference>
<dbReference type="SUPFAM" id="SSF55729">
    <property type="entry name" value="Acyl-CoA N-acyltransferases (Nat)"/>
    <property type="match status" value="1"/>
</dbReference>
<name>A0A603KZU8_SALER</name>